<reference evidence="2 3" key="1">
    <citation type="submission" date="2024-09" db="EMBL/GenBank/DDBJ databases">
        <title>Paenibacillus zeirhizospherea sp. nov., isolated from surface of the maize (Zea mays) roots in a horticulture field, Hungary.</title>
        <authorList>
            <person name="Marton D."/>
            <person name="Farkas M."/>
            <person name="Bedics A."/>
            <person name="Toth E."/>
            <person name="Tancsics A."/>
            <person name="Boka K."/>
            <person name="Maroti G."/>
            <person name="Kriszt B."/>
            <person name="Cserhati M."/>
        </authorList>
    </citation>
    <scope>NUCLEOTIDE SEQUENCE [LARGE SCALE GENOMIC DNA]</scope>
    <source>
        <strain evidence="2 3">KCTC 33519</strain>
    </source>
</reference>
<dbReference type="EMBL" id="JBHHMI010000050">
    <property type="protein sequence ID" value="MFB5269957.1"/>
    <property type="molecule type" value="Genomic_DNA"/>
</dbReference>
<sequence>MSVQKCVACESEDMRKGEVEMPLPKIGNVKVPATICNHCGESYINEREIRVLENVMKAVKEQAVGA</sequence>
<gene>
    <name evidence="1" type="ORF">ACE41H_24195</name>
    <name evidence="2" type="ORF">ACE41H_24680</name>
</gene>
<dbReference type="CDD" id="cd12870">
    <property type="entry name" value="MqsA"/>
    <property type="match status" value="1"/>
</dbReference>
<evidence type="ECO:0000313" key="2">
    <source>
        <dbReference type="EMBL" id="MFB5269957.1"/>
    </source>
</evidence>
<protein>
    <submittedName>
        <fullName evidence="2">Type II toxin-antitoxin system MqsA family antitoxin</fullName>
    </submittedName>
</protein>
<dbReference type="EMBL" id="JBHHMI010000043">
    <property type="protein sequence ID" value="MFB5269860.1"/>
    <property type="molecule type" value="Genomic_DNA"/>
</dbReference>
<accession>A0ABV5B0E8</accession>
<evidence type="ECO:0000313" key="3">
    <source>
        <dbReference type="Proteomes" id="UP001580346"/>
    </source>
</evidence>
<dbReference type="Proteomes" id="UP001580346">
    <property type="component" value="Unassembled WGS sequence"/>
</dbReference>
<keyword evidence="3" id="KW-1185">Reference proteome</keyword>
<dbReference type="NCBIfam" id="TIGR03831">
    <property type="entry name" value="YgiT_finger"/>
    <property type="match status" value="1"/>
</dbReference>
<name>A0ABV5B0E8_9BACL</name>
<dbReference type="Gene3D" id="3.10.20.860">
    <property type="match status" value="1"/>
</dbReference>
<comment type="caution">
    <text evidence="2">The sequence shown here is derived from an EMBL/GenBank/DDBJ whole genome shotgun (WGS) entry which is preliminary data.</text>
</comment>
<proteinExistence type="predicted"/>
<evidence type="ECO:0000313" key="1">
    <source>
        <dbReference type="EMBL" id="MFB5269860.1"/>
    </source>
</evidence>
<dbReference type="InterPro" id="IPR022453">
    <property type="entry name" value="Znf_MqsA-type"/>
</dbReference>
<organism evidence="2 3">
    <name type="scientific">Paenibacillus enshidis</name>
    <dbReference type="NCBI Taxonomy" id="1458439"/>
    <lineage>
        <taxon>Bacteria</taxon>
        <taxon>Bacillati</taxon>
        <taxon>Bacillota</taxon>
        <taxon>Bacilli</taxon>
        <taxon>Bacillales</taxon>
        <taxon>Paenibacillaceae</taxon>
        <taxon>Paenibacillus</taxon>
    </lineage>
</organism>
<dbReference type="RefSeq" id="WP_375358130.1">
    <property type="nucleotide sequence ID" value="NZ_JBHHMI010000043.1"/>
</dbReference>